<dbReference type="RefSeq" id="WP_133595807.1">
    <property type="nucleotide sequence ID" value="NZ_SNYL01000002.1"/>
</dbReference>
<name>A0A4R6UFZ1_9BURK</name>
<keyword evidence="2" id="KW-1185">Reference proteome</keyword>
<dbReference type="Proteomes" id="UP000295510">
    <property type="component" value="Unassembled WGS sequence"/>
</dbReference>
<dbReference type="OrthoDB" id="8780690at2"/>
<protein>
    <submittedName>
        <fullName evidence="1">Uncharacterized protein</fullName>
    </submittedName>
</protein>
<evidence type="ECO:0000313" key="1">
    <source>
        <dbReference type="EMBL" id="TDQ44896.1"/>
    </source>
</evidence>
<sequence>MVTVDELPAVKQGQWFFGGVTVCPVRIVRHHILQGTHDPEDPPELAEDRRAECYYVRYHLPRLDTPWLDGGMALSLREAVFLAERKLGPVVNWND</sequence>
<dbReference type="AlphaFoldDB" id="A0A4R6UFZ1"/>
<dbReference type="EMBL" id="SNYL01000002">
    <property type="protein sequence ID" value="TDQ44896.1"/>
    <property type="molecule type" value="Genomic_DNA"/>
</dbReference>
<accession>A0A4R6UFZ1</accession>
<organism evidence="1 2">
    <name type="scientific">Tepidicella xavieri</name>
    <dbReference type="NCBI Taxonomy" id="360241"/>
    <lineage>
        <taxon>Bacteria</taxon>
        <taxon>Pseudomonadati</taxon>
        <taxon>Pseudomonadota</taxon>
        <taxon>Betaproteobacteria</taxon>
        <taxon>Burkholderiales</taxon>
        <taxon>Tepidicella</taxon>
    </lineage>
</organism>
<comment type="caution">
    <text evidence="1">The sequence shown here is derived from an EMBL/GenBank/DDBJ whole genome shotgun (WGS) entry which is preliminary data.</text>
</comment>
<reference evidence="1 2" key="1">
    <citation type="submission" date="2019-03" db="EMBL/GenBank/DDBJ databases">
        <title>Genomic Encyclopedia of Type Strains, Phase IV (KMG-IV): sequencing the most valuable type-strain genomes for metagenomic binning, comparative biology and taxonomic classification.</title>
        <authorList>
            <person name="Goeker M."/>
        </authorList>
    </citation>
    <scope>NUCLEOTIDE SEQUENCE [LARGE SCALE GENOMIC DNA]</scope>
    <source>
        <strain evidence="1 2">DSM 19605</strain>
    </source>
</reference>
<proteinExistence type="predicted"/>
<evidence type="ECO:0000313" key="2">
    <source>
        <dbReference type="Proteomes" id="UP000295510"/>
    </source>
</evidence>
<gene>
    <name evidence="1" type="ORF">DFR43_102244</name>
</gene>